<dbReference type="GO" id="GO:0005524">
    <property type="term" value="F:ATP binding"/>
    <property type="evidence" value="ECO:0007669"/>
    <property type="project" value="InterPro"/>
</dbReference>
<dbReference type="Proteomes" id="UP000371977">
    <property type="component" value="Unassembled WGS sequence"/>
</dbReference>
<evidence type="ECO:0000256" key="2">
    <source>
        <dbReference type="ARBA" id="ARBA00022475"/>
    </source>
</evidence>
<dbReference type="SUPFAM" id="SSF101904">
    <property type="entry name" value="GyrA/ParC C-terminal domain-like"/>
    <property type="match status" value="1"/>
</dbReference>
<organism evidence="11 12">
    <name type="scientific">Weissella muntiaci</name>
    <dbReference type="NCBI Taxonomy" id="2508881"/>
    <lineage>
        <taxon>Bacteria</taxon>
        <taxon>Bacillati</taxon>
        <taxon>Bacillota</taxon>
        <taxon>Bacilli</taxon>
        <taxon>Lactobacillales</taxon>
        <taxon>Lactobacillaceae</taxon>
        <taxon>Weissella</taxon>
    </lineage>
</organism>
<comment type="function">
    <text evidence="7">Topoisomerase IV is essential for chromosome segregation. It relaxes supercoiled DNA. Performs the decatenation events required during the replication of a circular DNA molecule.</text>
</comment>
<dbReference type="InterPro" id="IPR005741">
    <property type="entry name" value="TopoIV_A_Gpos"/>
</dbReference>
<dbReference type="FunFam" id="3.30.1360.40:FF:000002">
    <property type="entry name" value="DNA gyrase subunit A"/>
    <property type="match status" value="1"/>
</dbReference>
<evidence type="ECO:0000256" key="5">
    <source>
        <dbReference type="ARBA" id="ARBA00023136"/>
    </source>
</evidence>
<dbReference type="PANTHER" id="PTHR43493">
    <property type="entry name" value="DNA GYRASE/TOPOISOMERASE SUBUNIT A"/>
    <property type="match status" value="1"/>
</dbReference>
<comment type="subcellular location">
    <subcellularLocation>
        <location evidence="7">Cell membrane</location>
        <topology evidence="7">Peripheral membrane protein</topology>
    </subcellularLocation>
</comment>
<dbReference type="InterPro" id="IPR013760">
    <property type="entry name" value="Topo_IIA-like_dom_sf"/>
</dbReference>
<dbReference type="OrthoDB" id="9806486at2"/>
<name>A0A6C2C2K3_9LACO</name>
<dbReference type="CDD" id="cd00187">
    <property type="entry name" value="TOP4c"/>
    <property type="match status" value="1"/>
</dbReference>
<dbReference type="NCBIfam" id="NF004044">
    <property type="entry name" value="PRK05561.1"/>
    <property type="match status" value="1"/>
</dbReference>
<evidence type="ECO:0000256" key="9">
    <source>
        <dbReference type="SAM" id="Coils"/>
    </source>
</evidence>
<feature type="coiled-coil region" evidence="9">
    <location>
        <begin position="427"/>
        <end position="454"/>
    </location>
</feature>
<evidence type="ECO:0000259" key="10">
    <source>
        <dbReference type="PROSITE" id="PS52040"/>
    </source>
</evidence>
<dbReference type="InterPro" id="IPR002205">
    <property type="entry name" value="Topo_IIA_dom_A"/>
</dbReference>
<evidence type="ECO:0000256" key="1">
    <source>
        <dbReference type="ARBA" id="ARBA00000185"/>
    </source>
</evidence>
<keyword evidence="5 7" id="KW-0472">Membrane</keyword>
<evidence type="ECO:0000256" key="6">
    <source>
        <dbReference type="ARBA" id="ARBA00023235"/>
    </source>
</evidence>
<dbReference type="AlphaFoldDB" id="A0A6C2C2K3"/>
<dbReference type="HAMAP" id="MF_00937">
    <property type="entry name" value="ParC_type2"/>
    <property type="match status" value="1"/>
</dbReference>
<dbReference type="Gene3D" id="1.10.268.10">
    <property type="entry name" value="Topoisomerase, domain 3"/>
    <property type="match status" value="1"/>
</dbReference>
<keyword evidence="9" id="KW-0175">Coiled coil</keyword>
<evidence type="ECO:0000256" key="4">
    <source>
        <dbReference type="ARBA" id="ARBA00023125"/>
    </source>
</evidence>
<keyword evidence="3 7" id="KW-0799">Topoisomerase</keyword>
<feature type="site" description="Interaction with DNA" evidence="7">
    <location>
        <position position="95"/>
    </location>
</feature>
<keyword evidence="2 7" id="KW-1003">Cell membrane</keyword>
<dbReference type="GO" id="GO:0005737">
    <property type="term" value="C:cytoplasm"/>
    <property type="evidence" value="ECO:0007669"/>
    <property type="project" value="TreeGrafter"/>
</dbReference>
<dbReference type="SUPFAM" id="SSF56719">
    <property type="entry name" value="Type II DNA topoisomerase"/>
    <property type="match status" value="1"/>
</dbReference>
<dbReference type="SMART" id="SM00434">
    <property type="entry name" value="TOP4c"/>
    <property type="match status" value="1"/>
</dbReference>
<dbReference type="Pfam" id="PF00521">
    <property type="entry name" value="DNA_topoisoIV"/>
    <property type="match status" value="1"/>
</dbReference>
<keyword evidence="6 7" id="KW-0413">Isomerase</keyword>
<gene>
    <name evidence="7 11" type="primary">parC</name>
    <name evidence="11" type="ORF">ESZ50_09465</name>
</gene>
<evidence type="ECO:0000256" key="3">
    <source>
        <dbReference type="ARBA" id="ARBA00023029"/>
    </source>
</evidence>
<dbReference type="RefSeq" id="WP_148623363.1">
    <property type="nucleotide sequence ID" value="NZ_SDGZ01000023.1"/>
</dbReference>
<protein>
    <recommendedName>
        <fullName evidence="7">DNA topoisomerase 4 subunit A</fullName>
        <ecNumber evidence="7">5.6.2.2</ecNumber>
    </recommendedName>
    <alternativeName>
        <fullName evidence="7">Topoisomerase IV subunit A</fullName>
    </alternativeName>
</protein>
<dbReference type="NCBIfam" id="TIGR01061">
    <property type="entry name" value="parC_Gpos"/>
    <property type="match status" value="1"/>
</dbReference>
<dbReference type="Gene3D" id="3.90.199.10">
    <property type="entry name" value="Topoisomerase II, domain 5"/>
    <property type="match status" value="1"/>
</dbReference>
<dbReference type="InterPro" id="IPR035516">
    <property type="entry name" value="Gyrase/topoIV_suA_C"/>
</dbReference>
<proteinExistence type="inferred from homology"/>
<dbReference type="GO" id="GO:0006265">
    <property type="term" value="P:DNA topological change"/>
    <property type="evidence" value="ECO:0007669"/>
    <property type="project" value="UniProtKB-UniRule"/>
</dbReference>
<dbReference type="GO" id="GO:0005694">
    <property type="term" value="C:chromosome"/>
    <property type="evidence" value="ECO:0007669"/>
    <property type="project" value="InterPro"/>
</dbReference>
<reference evidence="11 12" key="1">
    <citation type="submission" date="2019-01" db="EMBL/GenBank/DDBJ databases">
        <title>Weissella sp. nov., a novel lactic acid bacterium isolated from animal feces.</title>
        <authorList>
            <person name="Wang L.-T."/>
        </authorList>
    </citation>
    <scope>NUCLEOTIDE SEQUENCE [LARGE SCALE GENOMIC DNA]</scope>
    <source>
        <strain evidence="11 12">8H-2</strain>
    </source>
</reference>
<dbReference type="GO" id="GO:0009330">
    <property type="term" value="C:DNA topoisomerase type II (double strand cut, ATP-hydrolyzing) complex"/>
    <property type="evidence" value="ECO:0007669"/>
    <property type="project" value="TreeGrafter"/>
</dbReference>
<evidence type="ECO:0000313" key="11">
    <source>
        <dbReference type="EMBL" id="TYC48198.1"/>
    </source>
</evidence>
<dbReference type="InterPro" id="IPR013758">
    <property type="entry name" value="Topo_IIA_A/C_ab"/>
</dbReference>
<keyword evidence="4 7" id="KW-0238">DNA-binding</keyword>
<comment type="catalytic activity">
    <reaction evidence="1 7 8">
        <text>ATP-dependent breakage, passage and rejoining of double-stranded DNA.</text>
        <dbReference type="EC" id="5.6.2.2"/>
    </reaction>
</comment>
<keyword evidence="12" id="KW-1185">Reference proteome</keyword>
<dbReference type="PANTHER" id="PTHR43493:SF9">
    <property type="entry name" value="DNA TOPOISOMERASE 4 SUBUNIT A"/>
    <property type="match status" value="1"/>
</dbReference>
<dbReference type="FunFam" id="1.10.268.10:FF:000001">
    <property type="entry name" value="DNA gyrase subunit A"/>
    <property type="match status" value="1"/>
</dbReference>
<dbReference type="GO" id="GO:0034335">
    <property type="term" value="F:DNA negative supercoiling activity"/>
    <property type="evidence" value="ECO:0007669"/>
    <property type="project" value="UniProtKB-ARBA"/>
</dbReference>
<dbReference type="GO" id="GO:0007059">
    <property type="term" value="P:chromosome segregation"/>
    <property type="evidence" value="ECO:0007669"/>
    <property type="project" value="UniProtKB-UniRule"/>
</dbReference>
<feature type="site" description="Interaction with DNA" evidence="7">
    <location>
        <position position="89"/>
    </location>
</feature>
<dbReference type="InterPro" id="IPR006691">
    <property type="entry name" value="GyrA/parC_rep"/>
</dbReference>
<dbReference type="GO" id="GO:0003677">
    <property type="term" value="F:DNA binding"/>
    <property type="evidence" value="ECO:0007669"/>
    <property type="project" value="UniProtKB-UniRule"/>
</dbReference>
<dbReference type="FunFam" id="3.90.199.10:FF:000001">
    <property type="entry name" value="DNA gyrase subunit A"/>
    <property type="match status" value="1"/>
</dbReference>
<dbReference type="PROSITE" id="PS52040">
    <property type="entry name" value="TOPO_IIA"/>
    <property type="match status" value="1"/>
</dbReference>
<evidence type="ECO:0000313" key="12">
    <source>
        <dbReference type="Proteomes" id="UP000371977"/>
    </source>
</evidence>
<dbReference type="Gene3D" id="2.120.10.90">
    <property type="entry name" value="DNA gyrase/topoisomerase IV, subunit A, C-terminal"/>
    <property type="match status" value="1"/>
</dbReference>
<dbReference type="Pfam" id="PF03989">
    <property type="entry name" value="DNA_gyraseA_C"/>
    <property type="match status" value="5"/>
</dbReference>
<feature type="site" description="Interaction with DNA" evidence="7">
    <location>
        <position position="78"/>
    </location>
</feature>
<feature type="site" description="Interaction with DNA" evidence="7">
    <location>
        <position position="40"/>
    </location>
</feature>
<dbReference type="EC" id="5.6.2.2" evidence="7"/>
<comment type="subunit">
    <text evidence="7">Heterotetramer composed of ParC and ParE.</text>
</comment>
<feature type="site" description="Interaction with DNA" evidence="7">
    <location>
        <position position="76"/>
    </location>
</feature>
<dbReference type="Gene3D" id="3.30.1360.40">
    <property type="match status" value="1"/>
</dbReference>
<dbReference type="EMBL" id="SDGZ01000023">
    <property type="protein sequence ID" value="TYC48198.1"/>
    <property type="molecule type" value="Genomic_DNA"/>
</dbReference>
<feature type="domain" description="Topo IIA-type catalytic" evidence="10">
    <location>
        <begin position="32"/>
        <end position="496"/>
    </location>
</feature>
<comment type="caution">
    <text evidence="11">The sequence shown here is derived from an EMBL/GenBank/DDBJ whole genome shotgun (WGS) entry which is preliminary data.</text>
</comment>
<dbReference type="InterPro" id="IPR050220">
    <property type="entry name" value="Type_II_DNA_Topoisomerases"/>
</dbReference>
<sequence length="818" mass="91439">MADQNIQELSLESVMGDRFGRYSKYIIQERALPDIRDGLKPVQRRILYAMNKDGNTYDKQFRKSAKSVGNVMGNFHPHGDSSIYEAMVRMSQDWKLRAPLVEMHGNNGSIDNDPPAAMRYTEARLSKLAGEMLRDLDKKTVEMVLNFDDTEYEPTVLPAHFPNLLVNGATGISAGYATDIPPHNLVEVIDALVYLLAHPNAKLAELMDFIKGPDFPTGGIIQGIDGIKSAYEDGKGRVVLRSKTQITPLKGGKSQIEVTEIPYEVNKAALVKKMDEIRLNKDVAGIVDVRDVSDRDGLLIVIELAKDANADGILNYLFKKTDLQITYNFNMVAIHNQRPERVGLKTALTAFLNHKTDIITKRTQFDLVKAQERQHIVTGLIKALSILDEVIVAIRASENRKDAKQNLIEQFNFTDAQAEAIVTLQLYRLTNTDVTQLQAEFAELEEKIAKYQEILSDPKALRRVLRGELQAIKKEYRSDRRTAIESEVQELTIDRTVTVADEDVVVLVSREGYVKRASQRSYSASGDENGLREDDEPVYLNKVNTRQHMFILTNLGNVIYRPVHEIPEAKWKDAGEHLSQTITGMASEELIIAVKVIDDLNQLTGDWLVATNDGMIKRTAFADLAPRSSYKKRAMPVIKLKDAHAQIVGLQLLDQTQLLQADVLIVTHSAYGLRYPINEVPTTGPRTAGVKAINLGADDYVVSAMAITEQQAVAVVSNRGAFKWMPVSEVPVTSRARKGVAIMRELKKDPHRLVAALAVAREHPQAITIVTERNKRFDFVPNEHPLGQRYSNGSFIIDVDSDGLPIRMTTFLESLVLA</sequence>
<dbReference type="InterPro" id="IPR013757">
    <property type="entry name" value="Topo_IIA_A_a_sf"/>
</dbReference>
<dbReference type="GO" id="GO:0019897">
    <property type="term" value="C:extrinsic component of plasma membrane"/>
    <property type="evidence" value="ECO:0007669"/>
    <property type="project" value="UniProtKB-UniRule"/>
</dbReference>
<evidence type="ECO:0000256" key="8">
    <source>
        <dbReference type="PROSITE-ProRule" id="PRU01384"/>
    </source>
</evidence>
<evidence type="ECO:0000256" key="7">
    <source>
        <dbReference type="HAMAP-Rule" id="MF_00937"/>
    </source>
</evidence>
<accession>A0A6C2C2K3</accession>
<feature type="active site" description="O-(5'-phospho-DNA)-tyrosine intermediate" evidence="7 8">
    <location>
        <position position="120"/>
    </location>
</feature>
<comment type="similarity">
    <text evidence="7">Belongs to the type II topoisomerase GyrA/ParC subunit family. ParC type 2 subfamily.</text>
</comment>
<feature type="site" description="Transition state stabilizer" evidence="7">
    <location>
        <position position="119"/>
    </location>
</feature>